<keyword evidence="3" id="KW-1185">Reference proteome</keyword>
<comment type="caution">
    <text evidence="2">The sequence shown here is derived from an EMBL/GenBank/DDBJ whole genome shotgun (WGS) entry which is preliminary data.</text>
</comment>
<dbReference type="Proteomes" id="UP001159427">
    <property type="component" value="Unassembled WGS sequence"/>
</dbReference>
<feature type="region of interest" description="Disordered" evidence="1">
    <location>
        <begin position="116"/>
        <end position="157"/>
    </location>
</feature>
<evidence type="ECO:0000313" key="2">
    <source>
        <dbReference type="EMBL" id="CAH3177756.1"/>
    </source>
</evidence>
<sequence>EIKTHPPNDAAAPNDDASEKMKDPTVVYSSGRKGSIQGESAQGTEGGQSRRRSSGSITMLKLKRKLSLGGNIANYQPVQNEEPDDLEGPENKVTVSEASLPQDQAVSSTSRLQPLLQNEGFVSSAQGTPCATDDESDNFLDDSQRGKLPEKRQLSSE</sequence>
<accession>A0ABN8RK04</accession>
<protein>
    <submittedName>
        <fullName evidence="2">Uncharacterized protein</fullName>
    </submittedName>
</protein>
<organism evidence="2 3">
    <name type="scientific">Porites evermanni</name>
    <dbReference type="NCBI Taxonomy" id="104178"/>
    <lineage>
        <taxon>Eukaryota</taxon>
        <taxon>Metazoa</taxon>
        <taxon>Cnidaria</taxon>
        <taxon>Anthozoa</taxon>
        <taxon>Hexacorallia</taxon>
        <taxon>Scleractinia</taxon>
        <taxon>Fungiina</taxon>
        <taxon>Poritidae</taxon>
        <taxon>Porites</taxon>
    </lineage>
</organism>
<proteinExistence type="predicted"/>
<dbReference type="EMBL" id="CALNXI010001822">
    <property type="protein sequence ID" value="CAH3177756.1"/>
    <property type="molecule type" value="Genomic_DNA"/>
</dbReference>
<evidence type="ECO:0000313" key="3">
    <source>
        <dbReference type="Proteomes" id="UP001159427"/>
    </source>
</evidence>
<feature type="compositionally biased region" description="Basic and acidic residues" evidence="1">
    <location>
        <begin position="142"/>
        <end position="157"/>
    </location>
</feature>
<gene>
    <name evidence="2" type="ORF">PEVE_00011431</name>
</gene>
<feature type="compositionally biased region" description="Polar residues" evidence="1">
    <location>
        <begin position="116"/>
        <end position="129"/>
    </location>
</feature>
<feature type="non-terminal residue" evidence="2">
    <location>
        <position position="157"/>
    </location>
</feature>
<reference evidence="2 3" key="1">
    <citation type="submission" date="2022-05" db="EMBL/GenBank/DDBJ databases">
        <authorList>
            <consortium name="Genoscope - CEA"/>
            <person name="William W."/>
        </authorList>
    </citation>
    <scope>NUCLEOTIDE SEQUENCE [LARGE SCALE GENOMIC DNA]</scope>
</reference>
<feature type="region of interest" description="Disordered" evidence="1">
    <location>
        <begin position="1"/>
        <end position="95"/>
    </location>
</feature>
<name>A0ABN8RK04_9CNID</name>
<evidence type="ECO:0000256" key="1">
    <source>
        <dbReference type="SAM" id="MobiDB-lite"/>
    </source>
</evidence>
<feature type="non-terminal residue" evidence="2">
    <location>
        <position position="1"/>
    </location>
</feature>